<evidence type="ECO:0000259" key="3">
    <source>
        <dbReference type="Pfam" id="PF03816"/>
    </source>
</evidence>
<dbReference type="InterPro" id="IPR004474">
    <property type="entry name" value="LytR_CpsA_psr"/>
</dbReference>
<evidence type="ECO:0000313" key="5">
    <source>
        <dbReference type="Proteomes" id="UP000270299"/>
    </source>
</evidence>
<organism evidence="4 5">
    <name type="scientific">Mycetocola manganoxydans</name>
    <dbReference type="NCBI Taxonomy" id="699879"/>
    <lineage>
        <taxon>Bacteria</taxon>
        <taxon>Bacillati</taxon>
        <taxon>Actinomycetota</taxon>
        <taxon>Actinomycetes</taxon>
        <taxon>Micrococcales</taxon>
        <taxon>Microbacteriaceae</taxon>
        <taxon>Mycetocola</taxon>
    </lineage>
</organism>
<dbReference type="Proteomes" id="UP000270299">
    <property type="component" value="Unassembled WGS sequence"/>
</dbReference>
<keyword evidence="2" id="KW-1133">Transmembrane helix</keyword>
<accession>A0A3L6ZZP7</accession>
<dbReference type="PANTHER" id="PTHR33392">
    <property type="entry name" value="POLYISOPRENYL-TEICHOIC ACID--PEPTIDOGLYCAN TEICHOIC ACID TRANSFERASE TAGU"/>
    <property type="match status" value="1"/>
</dbReference>
<comment type="caution">
    <text evidence="4">The sequence shown here is derived from an EMBL/GenBank/DDBJ whole genome shotgun (WGS) entry which is preliminary data.</text>
</comment>
<feature type="domain" description="Cell envelope-related transcriptional attenuator" evidence="3">
    <location>
        <begin position="98"/>
        <end position="236"/>
    </location>
</feature>
<gene>
    <name evidence="4" type="ORF">D9V29_01715</name>
</gene>
<proteinExistence type="inferred from homology"/>
<keyword evidence="2" id="KW-0812">Transmembrane</keyword>
<keyword evidence="2" id="KW-0472">Membrane</keyword>
<dbReference type="PANTHER" id="PTHR33392:SF6">
    <property type="entry name" value="POLYISOPRENYL-TEICHOIC ACID--PEPTIDOGLYCAN TEICHOIC ACID TRANSFERASE TAGU"/>
    <property type="match status" value="1"/>
</dbReference>
<protein>
    <submittedName>
        <fullName evidence="4">LytR family transcriptional regulator</fullName>
    </submittedName>
</protein>
<comment type="similarity">
    <text evidence="1">Belongs to the LytR/CpsA/Psr (LCP) family.</text>
</comment>
<reference evidence="4 5" key="1">
    <citation type="submission" date="2018-10" db="EMBL/GenBank/DDBJ databases">
        <authorList>
            <person name="Li J."/>
        </authorList>
    </citation>
    <scope>NUCLEOTIDE SEQUENCE [LARGE SCALE GENOMIC DNA]</scope>
    <source>
        <strain evidence="4 5">CCTCC AB209002</strain>
    </source>
</reference>
<sequence length="333" mass="36435">MTFPFEFKEQPERKSHGLRNFLTLIAALLVIAVAVVGVYVVNLSSTFDSAKKIAVEEVFPEETTRPAVAENKSQNILLMGSDKRGELSGDIDDAKGSRSDTMMVVHISSDRDSVHVMSIMRDSWVDIPGHGKAKMNAALAYGGVPLAVQTIEGLIGSRIDRIAIVDFEGFKGITNALGGVEVDNPVAFKSFEQGLNTLNGDEALQFVRERKSFADGDYQRVRNQQIYIKGVLRKILSAETLTNPVTINNLVSSMAPFLTVDSGFSSTYAGSLGFELRDIRMADMAFFTMPTLGTGMQGDQSVVNVDWDQVAVIKEHFIDDTLSKYEVPVRPAA</sequence>
<dbReference type="EMBL" id="RCUV01000002">
    <property type="protein sequence ID" value="RLP73429.1"/>
    <property type="molecule type" value="Genomic_DNA"/>
</dbReference>
<evidence type="ECO:0000256" key="1">
    <source>
        <dbReference type="ARBA" id="ARBA00006068"/>
    </source>
</evidence>
<dbReference type="Pfam" id="PF03816">
    <property type="entry name" value="LytR_cpsA_psr"/>
    <property type="match status" value="1"/>
</dbReference>
<dbReference type="AlphaFoldDB" id="A0A3L6ZZP7"/>
<keyword evidence="5" id="KW-1185">Reference proteome</keyword>
<dbReference type="InterPro" id="IPR050922">
    <property type="entry name" value="LytR/CpsA/Psr_CW_biosynth"/>
</dbReference>
<dbReference type="Gene3D" id="3.40.630.190">
    <property type="entry name" value="LCP protein"/>
    <property type="match status" value="1"/>
</dbReference>
<dbReference type="NCBIfam" id="TIGR00350">
    <property type="entry name" value="lytR_cpsA_psr"/>
    <property type="match status" value="1"/>
</dbReference>
<evidence type="ECO:0000256" key="2">
    <source>
        <dbReference type="SAM" id="Phobius"/>
    </source>
</evidence>
<name>A0A3L6ZZP7_9MICO</name>
<feature type="transmembrane region" description="Helical" evidence="2">
    <location>
        <begin position="21"/>
        <end position="41"/>
    </location>
</feature>
<evidence type="ECO:0000313" key="4">
    <source>
        <dbReference type="EMBL" id="RLP73429.1"/>
    </source>
</evidence>